<dbReference type="Proteomes" id="UP001066276">
    <property type="component" value="Chromosome 4_2"/>
</dbReference>
<sequence length="149" mass="16246">MQTCALGRAPVHVAGSHVAAGSTPYTAVDTVRMRQTHLLKNDSFTTKGNAPAQTIEYESTVESLAGAKPGICVRCMFSWPSLYEEKRLADKIRAAPSCKPAVLFGEGKTCVSSSAERQRKRSTRKGMQEPFKRPCFSTKSARSHCPPRA</sequence>
<evidence type="ECO:0000256" key="1">
    <source>
        <dbReference type="SAM" id="MobiDB-lite"/>
    </source>
</evidence>
<evidence type="ECO:0000313" key="2">
    <source>
        <dbReference type="EMBL" id="KAJ1165885.1"/>
    </source>
</evidence>
<protein>
    <submittedName>
        <fullName evidence="2">Uncharacterized protein</fullName>
    </submittedName>
</protein>
<dbReference type="EMBL" id="JANPWB010000008">
    <property type="protein sequence ID" value="KAJ1165885.1"/>
    <property type="molecule type" value="Genomic_DNA"/>
</dbReference>
<name>A0AAV7SPD2_PLEWA</name>
<evidence type="ECO:0000313" key="3">
    <source>
        <dbReference type="Proteomes" id="UP001066276"/>
    </source>
</evidence>
<accession>A0AAV7SPD2</accession>
<keyword evidence="3" id="KW-1185">Reference proteome</keyword>
<proteinExistence type="predicted"/>
<feature type="region of interest" description="Disordered" evidence="1">
    <location>
        <begin position="110"/>
        <end position="149"/>
    </location>
</feature>
<gene>
    <name evidence="2" type="ORF">NDU88_006302</name>
</gene>
<dbReference type="AlphaFoldDB" id="A0AAV7SPD2"/>
<organism evidence="2 3">
    <name type="scientific">Pleurodeles waltl</name>
    <name type="common">Iberian ribbed newt</name>
    <dbReference type="NCBI Taxonomy" id="8319"/>
    <lineage>
        <taxon>Eukaryota</taxon>
        <taxon>Metazoa</taxon>
        <taxon>Chordata</taxon>
        <taxon>Craniata</taxon>
        <taxon>Vertebrata</taxon>
        <taxon>Euteleostomi</taxon>
        <taxon>Amphibia</taxon>
        <taxon>Batrachia</taxon>
        <taxon>Caudata</taxon>
        <taxon>Salamandroidea</taxon>
        <taxon>Salamandridae</taxon>
        <taxon>Pleurodelinae</taxon>
        <taxon>Pleurodeles</taxon>
    </lineage>
</organism>
<reference evidence="2" key="1">
    <citation type="journal article" date="2022" name="bioRxiv">
        <title>Sequencing and chromosome-scale assembly of the giantPleurodeles waltlgenome.</title>
        <authorList>
            <person name="Brown T."/>
            <person name="Elewa A."/>
            <person name="Iarovenko S."/>
            <person name="Subramanian E."/>
            <person name="Araus A.J."/>
            <person name="Petzold A."/>
            <person name="Susuki M."/>
            <person name="Suzuki K.-i.T."/>
            <person name="Hayashi T."/>
            <person name="Toyoda A."/>
            <person name="Oliveira C."/>
            <person name="Osipova E."/>
            <person name="Leigh N.D."/>
            <person name="Simon A."/>
            <person name="Yun M.H."/>
        </authorList>
    </citation>
    <scope>NUCLEOTIDE SEQUENCE</scope>
    <source>
        <strain evidence="2">20211129_DDA</strain>
        <tissue evidence="2">Liver</tissue>
    </source>
</reference>
<comment type="caution">
    <text evidence="2">The sequence shown here is derived from an EMBL/GenBank/DDBJ whole genome shotgun (WGS) entry which is preliminary data.</text>
</comment>